<name>A0A6J6UNS6_9ZZZZ</name>
<accession>A0A6J6UNS6</accession>
<reference evidence="1" key="1">
    <citation type="submission" date="2020-05" db="EMBL/GenBank/DDBJ databases">
        <authorList>
            <person name="Chiriac C."/>
            <person name="Salcher M."/>
            <person name="Ghai R."/>
            <person name="Kavagutti S V."/>
        </authorList>
    </citation>
    <scope>NUCLEOTIDE SEQUENCE</scope>
</reference>
<proteinExistence type="predicted"/>
<sequence>MSAAQKRGLGRGLAAILPTAESSENELLSDNDRILHSLANAGLDQLASTTKLDLLAYLHLPRFNEPVLFLRKPELSMLSPTRVYRLFDRFVQAARSGMLEGTFTEEATVTVFLRTPGTTSDGVHFLGRTNALIDSTALRTTTHTFASICNQFVAGMPTDLLTPRLIVELNDEGTTVHVLPGDDLRRGRAVSTDPQEAVVRAVLEASGSALAYRDAREVIIGDEHAVLVVLSEHNGTPHPGFVLSEDDLLQATAAATLRALAGR</sequence>
<evidence type="ECO:0000313" key="1">
    <source>
        <dbReference type="EMBL" id="CAB4760815.1"/>
    </source>
</evidence>
<organism evidence="1">
    <name type="scientific">freshwater metagenome</name>
    <dbReference type="NCBI Taxonomy" id="449393"/>
    <lineage>
        <taxon>unclassified sequences</taxon>
        <taxon>metagenomes</taxon>
        <taxon>ecological metagenomes</taxon>
    </lineage>
</organism>
<gene>
    <name evidence="1" type="ORF">UFOPK2754_02402</name>
</gene>
<dbReference type="EMBL" id="CAEZYR010000106">
    <property type="protein sequence ID" value="CAB4760815.1"/>
    <property type="molecule type" value="Genomic_DNA"/>
</dbReference>
<protein>
    <submittedName>
        <fullName evidence="1">Unannotated protein</fullName>
    </submittedName>
</protein>
<dbReference type="AlphaFoldDB" id="A0A6J6UNS6"/>